<reference evidence="1" key="1">
    <citation type="submission" date="2021-03" db="EMBL/GenBank/DDBJ databases">
        <title>Ottowia sp. 27C isolated from the cloaca of a Giant Asian pond turtle (Heosemys grandis).</title>
        <authorList>
            <person name="Spergser J."/>
            <person name="Busse H.-J."/>
        </authorList>
    </citation>
    <scope>NUCLEOTIDE SEQUENCE</scope>
    <source>
        <strain evidence="1">27C</strain>
    </source>
</reference>
<accession>A0A975H2U3</accession>
<evidence type="ECO:0000313" key="1">
    <source>
        <dbReference type="EMBL" id="QTD44565.1"/>
    </source>
</evidence>
<keyword evidence="2" id="KW-1185">Reference proteome</keyword>
<evidence type="ECO:0000313" key="2">
    <source>
        <dbReference type="Proteomes" id="UP000663903"/>
    </source>
</evidence>
<organism evidence="1 2">
    <name type="scientific">Ottowia testudinis</name>
    <dbReference type="NCBI Taxonomy" id="2816950"/>
    <lineage>
        <taxon>Bacteria</taxon>
        <taxon>Pseudomonadati</taxon>
        <taxon>Pseudomonadota</taxon>
        <taxon>Betaproteobacteria</taxon>
        <taxon>Burkholderiales</taxon>
        <taxon>Comamonadaceae</taxon>
        <taxon>Ottowia</taxon>
    </lineage>
</organism>
<dbReference type="SUPFAM" id="SSF46785">
    <property type="entry name" value="Winged helix' DNA-binding domain"/>
    <property type="match status" value="1"/>
</dbReference>
<dbReference type="InterPro" id="IPR036390">
    <property type="entry name" value="WH_DNA-bd_sf"/>
</dbReference>
<dbReference type="AlphaFoldDB" id="A0A975H2U3"/>
<proteinExistence type="predicted"/>
<gene>
    <name evidence="1" type="ORF">J1M35_15915</name>
</gene>
<protein>
    <submittedName>
        <fullName evidence="1">Uncharacterized protein</fullName>
    </submittedName>
</protein>
<sequence>MSRTLVELVGRARLSPEGRHRVALALARAHDEAGGDVMVSMRSLAEAACLSKNSAREHVHALRRDGIVSVIDNAHGGAPGTAPVYRIHVPALERLAADSGDLFEQWLEDAPPGGPYTIELDSGVLLAASLRGRPGSRVVSFWRIDVEPGQDYGEVPLALLLRDPRVQGAWDGYLSPDNPFITGEPVRLLPREIFWVAEWAQSASLGRVESAVEA</sequence>
<dbReference type="RefSeq" id="WP_208008129.1">
    <property type="nucleotide sequence ID" value="NZ_CP071796.1"/>
</dbReference>
<name>A0A975H2U3_9BURK</name>
<dbReference type="Proteomes" id="UP000663903">
    <property type="component" value="Chromosome"/>
</dbReference>
<dbReference type="EMBL" id="CP071796">
    <property type="protein sequence ID" value="QTD44565.1"/>
    <property type="molecule type" value="Genomic_DNA"/>
</dbReference>
<dbReference type="KEGG" id="otd:J1M35_15915"/>